<keyword evidence="3 11" id="KW-0597">Phosphoprotein</keyword>
<feature type="domain" description="Response regulatory" evidence="16">
    <location>
        <begin position="1276"/>
        <end position="1399"/>
    </location>
</feature>
<dbReference type="InterPro" id="IPR011006">
    <property type="entry name" value="CheY-like_superfamily"/>
</dbReference>
<dbReference type="CDD" id="cd00082">
    <property type="entry name" value="HisKA"/>
    <property type="match status" value="1"/>
</dbReference>
<dbReference type="Pfam" id="PF00512">
    <property type="entry name" value="HisKA"/>
    <property type="match status" value="1"/>
</dbReference>
<dbReference type="SMART" id="SM00448">
    <property type="entry name" value="REC"/>
    <property type="match status" value="1"/>
</dbReference>
<dbReference type="CDD" id="cd17546">
    <property type="entry name" value="REC_hyHK_CKI1_RcsC-like"/>
    <property type="match status" value="1"/>
</dbReference>
<dbReference type="SUPFAM" id="SSF52172">
    <property type="entry name" value="CheY-like"/>
    <property type="match status" value="1"/>
</dbReference>
<dbReference type="InterPro" id="IPR015943">
    <property type="entry name" value="WD40/YVTN_repeat-like_dom_sf"/>
</dbReference>
<feature type="coiled-coil region" evidence="12">
    <location>
        <begin position="821"/>
        <end position="848"/>
    </location>
</feature>
<dbReference type="InterPro" id="IPR003661">
    <property type="entry name" value="HisK_dim/P_dom"/>
</dbReference>
<dbReference type="InterPro" id="IPR003594">
    <property type="entry name" value="HATPase_dom"/>
</dbReference>
<dbReference type="SMART" id="SM00387">
    <property type="entry name" value="HATPase_c"/>
    <property type="match status" value="1"/>
</dbReference>
<dbReference type="InterPro" id="IPR036097">
    <property type="entry name" value="HisK_dim/P_sf"/>
</dbReference>
<feature type="modified residue" description="4-aspartylphosphate" evidence="11">
    <location>
        <position position="1329"/>
    </location>
</feature>
<evidence type="ECO:0000256" key="4">
    <source>
        <dbReference type="ARBA" id="ARBA00022679"/>
    </source>
</evidence>
<dbReference type="SUPFAM" id="SSF55874">
    <property type="entry name" value="ATPase domain of HSP90 chaperone/DNA topoisomerase II/histidine kinase"/>
    <property type="match status" value="1"/>
</dbReference>
<evidence type="ECO:0000256" key="5">
    <source>
        <dbReference type="ARBA" id="ARBA00022741"/>
    </source>
</evidence>
<dbReference type="PANTHER" id="PTHR45339:SF1">
    <property type="entry name" value="HYBRID SIGNAL TRANSDUCTION HISTIDINE KINASE J"/>
    <property type="match status" value="1"/>
</dbReference>
<dbReference type="Gene3D" id="1.10.287.130">
    <property type="match status" value="1"/>
</dbReference>
<dbReference type="SUPFAM" id="SSF50998">
    <property type="entry name" value="Quinoprotein alcohol dehydrogenase-like"/>
    <property type="match status" value="1"/>
</dbReference>
<dbReference type="SUPFAM" id="SSF63829">
    <property type="entry name" value="Calcium-dependent phosphotriesterase"/>
    <property type="match status" value="2"/>
</dbReference>
<dbReference type="InterPro" id="IPR001789">
    <property type="entry name" value="Sig_transdc_resp-reg_receiver"/>
</dbReference>
<dbReference type="InterPro" id="IPR005467">
    <property type="entry name" value="His_kinase_dom"/>
</dbReference>
<evidence type="ECO:0000259" key="15">
    <source>
        <dbReference type="PROSITE" id="PS50109"/>
    </source>
</evidence>
<evidence type="ECO:0000256" key="7">
    <source>
        <dbReference type="ARBA" id="ARBA00022840"/>
    </source>
</evidence>
<dbReference type="EC" id="2.7.13.3" evidence="2"/>
<dbReference type="GO" id="GO:0000155">
    <property type="term" value="F:phosphorelay sensor kinase activity"/>
    <property type="evidence" value="ECO:0007669"/>
    <property type="project" value="InterPro"/>
</dbReference>
<sequence>MLLYHSKVQVQLPSDLLGLPMLKTSLLLIYLLILAASHSYGQQPELVRHNEYRISTYQTQEGLPNNLTKGVITDQQGFVWFATDSGIARYDGVDFVHYDDVLVNAYPKGFYERANGDLLIIHDAGISKIEHHDTQHLELSVVMRGSGSPSAQTVNYPKSLFEDREGRLWIGEVYSVAYLKDGELTRYILPDAYRTSSFIRSFEFAQDQQGTIIISSQQGALFYLNTETDTIDLIPESEEIGTVSTLIFEPISGLVWAGTNNGLYALRTLYGENQSTPVRFEISKLLDTPLISKIVAAAENIIWVAGWNSRETGLLQVEVTPEGIANVMEMDAFELNSVNDIHPVPGSGVWIATDEGVAFLFQTDFVRVPVNQDRFYVQALSRHPHEDVFFMTDASKVYRISLLGSYYAVEEIFINPLNDDILTVTANEAGVLFATSRGRVYFMAHGAAQNDAEMIYFDREFENSVFFSMRTPDGDFWYTQYNAAGISRISPDFSRHVYDENRGLDQFVNVIRQAPDGIIFAGSSGDHKLYRHDKPTDRFVPVEIKEKTGRRIASETFLINDMCFLPDGNILLGTNQGVGVFHRDSATLEMKEIDPAADSEYIKSILLKDGILWMGTDRGILAYREEDGILISFNEFNAGLPSRTNAYRGFTTTLEGNLWSATSSGIAALISRFEINQTATPVLTAALVSDEFGVFDLDAANRIPYNALLTLQFRSLMFPARNIVYEYRIGQGAWQGLDRQAFVNISQLSTGNYTVNVRALQSGAYSWSEPLNIAFTVLPPWYFRPGYVLLYLIGILIIIYASTYIYTQRLRKSKQQLEVAVQTRTREIDFKNKELEAAKEEAVRANEAKSLFLANMSHEIRTPLNGIIGFLGLLKDTQLTQVQQEYIDYVTNSAHALTQLVNHILDFSKIEAGKLELEQETFSLEKLCYSTLQIVSYSTAGKNIPVYLVYDPNLPEQIKGDPLRMRQILINLVGNALKFTEQGAVELHVTLMDEAEKGDFAHIRFLISDTGIGISPENLRRIFTPFTQADISTTRKYGGTGLGLSITKSLIEKMGGALEVESTVGQGSRFFFTLPLEVAAPENMLSAPAPAKRIEQAMIVMQHVREAEITASYLELLGIPHTLQADTLNPEARFENPGKPSLLVLDSALWNHKEDVISFIQKLKKTHSGLSGIVLIHHIDQDLSELADHIQEKTELSCDRLSRPVHFRPLKEIISSFEADLQTDTETPSPQEKKKSSENQKPPRTGSIENHETLPTNNIKVNKSGIPKMEQLSPITILLVDDNNINLKLATILCKKSLGNIPASIITAENGEVAVEEFERSRPDLVLMDLQMPVMDGYEASKAIRALERENNWPECPVFALTAGVTNEEQAQTKKAGMTGFITKPINREQFHDAVMGVLYQKYGRELTEELL</sequence>
<evidence type="ECO:0000256" key="10">
    <source>
        <dbReference type="ARBA" id="ARBA00068150"/>
    </source>
</evidence>
<dbReference type="PRINTS" id="PR00344">
    <property type="entry name" value="BCTRLSENSOR"/>
</dbReference>
<comment type="catalytic activity">
    <reaction evidence="1">
        <text>ATP + protein L-histidine = ADP + protein N-phospho-L-histidine.</text>
        <dbReference type="EC" id="2.7.13.3"/>
    </reaction>
</comment>
<dbReference type="PROSITE" id="PS50109">
    <property type="entry name" value="HIS_KIN"/>
    <property type="match status" value="1"/>
</dbReference>
<keyword evidence="5" id="KW-0547">Nucleotide-binding</keyword>
<evidence type="ECO:0000256" key="2">
    <source>
        <dbReference type="ARBA" id="ARBA00012438"/>
    </source>
</evidence>
<evidence type="ECO:0000256" key="8">
    <source>
        <dbReference type="ARBA" id="ARBA00023012"/>
    </source>
</evidence>
<gene>
    <name evidence="17" type="ORF">CYPRO_0319</name>
</gene>
<dbReference type="Gene3D" id="3.30.565.10">
    <property type="entry name" value="Histidine kinase-like ATPase, C-terminal domain"/>
    <property type="match status" value="1"/>
</dbReference>
<keyword evidence="8" id="KW-0902">Two-component regulatory system</keyword>
<dbReference type="PROSITE" id="PS50110">
    <property type="entry name" value="RESPONSE_REGULATORY"/>
    <property type="match status" value="1"/>
</dbReference>
<dbReference type="KEGG" id="cprv:CYPRO_0319"/>
<feature type="region of interest" description="Disordered" evidence="13">
    <location>
        <begin position="1218"/>
        <end position="1261"/>
    </location>
</feature>
<reference evidence="17 18" key="1">
    <citation type="submission" date="2018-03" db="EMBL/GenBank/DDBJ databases">
        <title>Phenotypic and genomic properties of Cyclonatronum proteinivorum gen. nov., sp. nov., a haloalkaliphilic bacteroidete from soda lakes possessing Na+-translocating rhodopsin.</title>
        <authorList>
            <person name="Toshchakov S.V."/>
            <person name="Korzhenkov A."/>
            <person name="Samarov N.I."/>
            <person name="Kublanov I.V."/>
            <person name="Muntyan M.S."/>
            <person name="Sorokin D.Y."/>
        </authorList>
    </citation>
    <scope>NUCLEOTIDE SEQUENCE [LARGE SCALE GENOMIC DNA]</scope>
    <source>
        <strain evidence="17 18">Omega</strain>
    </source>
</reference>
<name>A0A345UGK5_9BACT</name>
<dbReference type="SUPFAM" id="SSF47384">
    <property type="entry name" value="Homodimeric domain of signal transducing histidine kinase"/>
    <property type="match status" value="1"/>
</dbReference>
<protein>
    <recommendedName>
        <fullName evidence="10">Sensory/regulatory protein RpfC</fullName>
        <ecNumber evidence="2">2.7.13.3</ecNumber>
    </recommendedName>
</protein>
<dbReference type="Gene3D" id="2.130.10.10">
    <property type="entry name" value="YVTN repeat-like/Quinoprotein amine dehydrogenase"/>
    <property type="match status" value="3"/>
</dbReference>
<evidence type="ECO:0000259" key="16">
    <source>
        <dbReference type="PROSITE" id="PS50110"/>
    </source>
</evidence>
<evidence type="ECO:0000256" key="6">
    <source>
        <dbReference type="ARBA" id="ARBA00022777"/>
    </source>
</evidence>
<organism evidence="17 18">
    <name type="scientific">Cyclonatronum proteinivorum</name>
    <dbReference type="NCBI Taxonomy" id="1457365"/>
    <lineage>
        <taxon>Bacteria</taxon>
        <taxon>Pseudomonadati</taxon>
        <taxon>Balneolota</taxon>
        <taxon>Balneolia</taxon>
        <taxon>Balneolales</taxon>
        <taxon>Cyclonatronaceae</taxon>
        <taxon>Cyclonatronum</taxon>
    </lineage>
</organism>
<dbReference type="Proteomes" id="UP000254808">
    <property type="component" value="Chromosome"/>
</dbReference>
<evidence type="ECO:0000256" key="11">
    <source>
        <dbReference type="PROSITE-ProRule" id="PRU00169"/>
    </source>
</evidence>
<dbReference type="CDD" id="cd16922">
    <property type="entry name" value="HATPase_EvgS-ArcB-TorS-like"/>
    <property type="match status" value="1"/>
</dbReference>
<keyword evidence="14" id="KW-0472">Membrane</keyword>
<proteinExistence type="predicted"/>
<evidence type="ECO:0000256" key="12">
    <source>
        <dbReference type="SAM" id="Coils"/>
    </source>
</evidence>
<dbReference type="SMART" id="SM00388">
    <property type="entry name" value="HisKA"/>
    <property type="match status" value="1"/>
</dbReference>
<dbReference type="FunFam" id="1.10.287.130:FF:000002">
    <property type="entry name" value="Two-component osmosensing histidine kinase"/>
    <property type="match status" value="1"/>
</dbReference>
<dbReference type="GO" id="GO:0005524">
    <property type="term" value="F:ATP binding"/>
    <property type="evidence" value="ECO:0007669"/>
    <property type="project" value="UniProtKB-KW"/>
</dbReference>
<dbReference type="InterPro" id="IPR013783">
    <property type="entry name" value="Ig-like_fold"/>
</dbReference>
<evidence type="ECO:0000313" key="18">
    <source>
        <dbReference type="Proteomes" id="UP000254808"/>
    </source>
</evidence>
<dbReference type="Pfam" id="PF02518">
    <property type="entry name" value="HATPase_c"/>
    <property type="match status" value="1"/>
</dbReference>
<dbReference type="Gene3D" id="2.60.40.10">
    <property type="entry name" value="Immunoglobulins"/>
    <property type="match status" value="1"/>
</dbReference>
<accession>A0A345UGK5</accession>
<dbReference type="InterPro" id="IPR036890">
    <property type="entry name" value="HATPase_C_sf"/>
</dbReference>
<keyword evidence="18" id="KW-1185">Reference proteome</keyword>
<keyword evidence="4" id="KW-0808">Transferase</keyword>
<feature type="domain" description="Histidine kinase" evidence="15">
    <location>
        <begin position="855"/>
        <end position="1078"/>
    </location>
</feature>
<dbReference type="PANTHER" id="PTHR45339">
    <property type="entry name" value="HYBRID SIGNAL TRANSDUCTION HISTIDINE KINASE J"/>
    <property type="match status" value="1"/>
</dbReference>
<dbReference type="EMBL" id="CP027806">
    <property type="protein sequence ID" value="AXI99606.1"/>
    <property type="molecule type" value="Genomic_DNA"/>
</dbReference>
<dbReference type="Gene3D" id="3.40.50.2300">
    <property type="match status" value="1"/>
</dbReference>
<dbReference type="InterPro" id="IPR004358">
    <property type="entry name" value="Sig_transdc_His_kin-like_C"/>
</dbReference>
<keyword evidence="6 17" id="KW-0418">Kinase</keyword>
<comment type="subunit">
    <text evidence="9">At low DSF concentrations, interacts with RpfF.</text>
</comment>
<keyword evidence="12" id="KW-0175">Coiled coil</keyword>
<dbReference type="FunFam" id="3.30.565.10:FF:000010">
    <property type="entry name" value="Sensor histidine kinase RcsC"/>
    <property type="match status" value="1"/>
</dbReference>
<dbReference type="Pfam" id="PF00072">
    <property type="entry name" value="Response_reg"/>
    <property type="match status" value="1"/>
</dbReference>
<evidence type="ECO:0000256" key="3">
    <source>
        <dbReference type="ARBA" id="ARBA00022553"/>
    </source>
</evidence>
<dbReference type="InterPro" id="IPR011047">
    <property type="entry name" value="Quinoprotein_ADH-like_sf"/>
</dbReference>
<keyword evidence="14" id="KW-1133">Transmembrane helix</keyword>
<evidence type="ECO:0000256" key="13">
    <source>
        <dbReference type="SAM" id="MobiDB-lite"/>
    </source>
</evidence>
<evidence type="ECO:0000313" key="17">
    <source>
        <dbReference type="EMBL" id="AXI99606.1"/>
    </source>
</evidence>
<keyword evidence="14" id="KW-0812">Transmembrane</keyword>
<evidence type="ECO:0000256" key="9">
    <source>
        <dbReference type="ARBA" id="ARBA00064003"/>
    </source>
</evidence>
<evidence type="ECO:0000256" key="1">
    <source>
        <dbReference type="ARBA" id="ARBA00000085"/>
    </source>
</evidence>
<evidence type="ECO:0000256" key="14">
    <source>
        <dbReference type="SAM" id="Phobius"/>
    </source>
</evidence>
<keyword evidence="7" id="KW-0067">ATP-binding</keyword>
<feature type="transmembrane region" description="Helical" evidence="14">
    <location>
        <begin position="788"/>
        <end position="807"/>
    </location>
</feature>